<keyword evidence="1" id="KW-0808">Transferase</keyword>
<organism evidence="3 4">
    <name type="scientific">Actinomyces johnsonii F0510</name>
    <dbReference type="NCBI Taxonomy" id="1227262"/>
    <lineage>
        <taxon>Bacteria</taxon>
        <taxon>Bacillati</taxon>
        <taxon>Actinomycetota</taxon>
        <taxon>Actinomycetes</taxon>
        <taxon>Actinomycetales</taxon>
        <taxon>Actinomycetaceae</taxon>
        <taxon>Actinomyces</taxon>
    </lineage>
</organism>
<sequence>MSIGFLGTLRRLIRQDVTAGFHSGAAELDDWFQRYAWQNQEANNAVTYVTAQDHVILGSYAITTAAYSRTDAPEGLNHRSRPEEIPCILLARIAVDERACHPCSALSRRAGALLLPRQRRLFSITR</sequence>
<evidence type="ECO:0000256" key="1">
    <source>
        <dbReference type="ARBA" id="ARBA00022679"/>
    </source>
</evidence>
<dbReference type="HOGENOM" id="CLU_1976801_0_0_11"/>
<evidence type="ECO:0000313" key="3">
    <source>
        <dbReference type="EMBL" id="ERH20873.1"/>
    </source>
</evidence>
<accession>U1RMN2</accession>
<evidence type="ECO:0000313" key="4">
    <source>
        <dbReference type="Proteomes" id="UP000016498"/>
    </source>
</evidence>
<gene>
    <name evidence="3" type="ORF">HMPREF1549_00966</name>
</gene>
<protein>
    <submittedName>
        <fullName evidence="3">Toxin-antitoxin system, toxin component, GNAT domain protein</fullName>
    </submittedName>
</protein>
<dbReference type="EMBL" id="AWSD01000095">
    <property type="protein sequence ID" value="ERH20873.1"/>
    <property type="molecule type" value="Genomic_DNA"/>
</dbReference>
<name>U1RMN2_9ACTO</name>
<reference evidence="3 4" key="1">
    <citation type="submission" date="2013-06" db="EMBL/GenBank/DDBJ databases">
        <authorList>
            <person name="Weinstock G."/>
            <person name="Sodergren E."/>
            <person name="Lobos E.A."/>
            <person name="Fulton L."/>
            <person name="Fulton R."/>
            <person name="Courtney L."/>
            <person name="Fronick C."/>
            <person name="O'Laughlin M."/>
            <person name="Godfrey J."/>
            <person name="Wilson R.M."/>
            <person name="Miner T."/>
            <person name="Farmer C."/>
            <person name="Delehaunty K."/>
            <person name="Cordes M."/>
            <person name="Minx P."/>
            <person name="Tomlinson C."/>
            <person name="Chen J."/>
            <person name="Wollam A."/>
            <person name="Pepin K.H."/>
            <person name="Bhonagiri V."/>
            <person name="Zhang X."/>
            <person name="Warren W."/>
            <person name="Mitreva M."/>
            <person name="Mardis E.R."/>
            <person name="Wilson R.K."/>
        </authorList>
    </citation>
    <scope>NUCLEOTIDE SEQUENCE [LARGE SCALE GENOMIC DNA]</scope>
    <source>
        <strain evidence="3 4">F0510</strain>
    </source>
</reference>
<dbReference type="GO" id="GO:0016746">
    <property type="term" value="F:acyltransferase activity"/>
    <property type="evidence" value="ECO:0007669"/>
    <property type="project" value="UniProtKB-KW"/>
</dbReference>
<keyword evidence="2" id="KW-0012">Acyltransferase</keyword>
<comment type="caution">
    <text evidence="3">The sequence shown here is derived from an EMBL/GenBank/DDBJ whole genome shotgun (WGS) entry which is preliminary data.</text>
</comment>
<evidence type="ECO:0000256" key="2">
    <source>
        <dbReference type="ARBA" id="ARBA00023315"/>
    </source>
</evidence>
<proteinExistence type="predicted"/>
<dbReference type="Proteomes" id="UP000016498">
    <property type="component" value="Unassembled WGS sequence"/>
</dbReference>
<dbReference type="PANTHER" id="PTHR36449">
    <property type="entry name" value="ACETYLTRANSFERASE-RELATED"/>
    <property type="match status" value="1"/>
</dbReference>
<dbReference type="PATRIC" id="fig|1227262.3.peg.780"/>
<dbReference type="Gene3D" id="3.40.630.30">
    <property type="match status" value="1"/>
</dbReference>
<dbReference type="PANTHER" id="PTHR36449:SF1">
    <property type="entry name" value="ACETYLTRANSFERASE"/>
    <property type="match status" value="1"/>
</dbReference>
<dbReference type="RefSeq" id="WP_021605672.1">
    <property type="nucleotide sequence ID" value="NZ_KE951604.1"/>
</dbReference>
<dbReference type="AlphaFoldDB" id="U1RMN2"/>